<dbReference type="KEGG" id="lnu:N7U66_04590"/>
<evidence type="ECO:0008006" key="3">
    <source>
        <dbReference type="Google" id="ProtNLM"/>
    </source>
</evidence>
<name>A0A9E8MZ44_9FLAO</name>
<evidence type="ECO:0000313" key="2">
    <source>
        <dbReference type="Proteomes" id="UP001164705"/>
    </source>
</evidence>
<dbReference type="RefSeq" id="WP_267677511.1">
    <property type="nucleotide sequence ID" value="NZ_CP113088.1"/>
</dbReference>
<sequence length="481" mass="56451">MNHRYTITEGTLINENKSCELPFALVFEENGVYFLETFLKEGFFEDEDFSSRFNLNGITEKGFEIEIRDLTFTLYKHKNYKAKFVCRNYVKLTEKERDVPKEEDNTEDAILFVEIEGFNTKFADRTDIKKYRQYGEVDKFNVNFDHTSCTLYIQIEGYKENYFHLIFSKSKTNDNIQIDFTRTGGYGRLTFEHYKVFKKQFLGFLSLLNGGNVYVRRELTGDFYKVDGSDSQIVYNYSFTKHSNTNTSDYVPINEHHSNSSSIFQQTFRNCFDSFYHNDLELELTSIVASINSAHSTSGIHQAYSILINALEKFCSNHQKSINVFDEHLIDNDIWENTVKESIFKVLDSKKSLINSTNKNAFGIFKSKLGELNRRKNSTVQKMYDLFEFGCIPINENVENLVTKERHSAVHNGEFGENSTEMFINYQKLDHILRDLILNIIDYRSYRKSICEYATLEERKEAYPKRKSKQVTYVCSQPLRE</sequence>
<dbReference type="AlphaFoldDB" id="A0A9E8MZ44"/>
<gene>
    <name evidence="1" type="ORF">N7U66_04590</name>
</gene>
<protein>
    <recommendedName>
        <fullName evidence="3">ApeA N-terminal domain-containing protein</fullName>
    </recommendedName>
</protein>
<keyword evidence="2" id="KW-1185">Reference proteome</keyword>
<organism evidence="1 2">
    <name type="scientific">Lacinutrix neustonica</name>
    <dbReference type="NCBI Taxonomy" id="2980107"/>
    <lineage>
        <taxon>Bacteria</taxon>
        <taxon>Pseudomonadati</taxon>
        <taxon>Bacteroidota</taxon>
        <taxon>Flavobacteriia</taxon>
        <taxon>Flavobacteriales</taxon>
        <taxon>Flavobacteriaceae</taxon>
        <taxon>Lacinutrix</taxon>
    </lineage>
</organism>
<dbReference type="EMBL" id="CP113088">
    <property type="protein sequence ID" value="WAC02909.1"/>
    <property type="molecule type" value="Genomic_DNA"/>
</dbReference>
<accession>A0A9E8MZ44</accession>
<proteinExistence type="predicted"/>
<evidence type="ECO:0000313" key="1">
    <source>
        <dbReference type="EMBL" id="WAC02909.1"/>
    </source>
</evidence>
<reference evidence="1" key="1">
    <citation type="submission" date="2022-11" db="EMBL/GenBank/DDBJ databases">
        <title>Lacinutrix neustonica HL-RS19T sp. nov., isolated from the surface microlayer sample of brackish Lake Shihwa.</title>
        <authorList>
            <person name="Choi J.Y."/>
            <person name="Hwang C.Y."/>
        </authorList>
    </citation>
    <scope>NUCLEOTIDE SEQUENCE</scope>
    <source>
        <strain evidence="1">HL-RS19</strain>
    </source>
</reference>
<dbReference type="Proteomes" id="UP001164705">
    <property type="component" value="Chromosome"/>
</dbReference>